<gene>
    <name evidence="2" type="ORF">FD22_GL000851</name>
</gene>
<sequence length="238" mass="25147">MGMANMILLGSVVNSLAIIGGSLLGTILRNISEQTKDTVTKGIGLGVIALGLQMAVKTDSFTLIIISLCLGAMVGEGLKIETGMNRFGLFLQKHFAKTNGNFAEGFVTSTLIFVIGSMGIIGAIQSGVSGNHQTLYTKAVMDGFMAIMLTASLGLGVLFSSLPVFIYQGLITLLASVLVSYVPHTLLTILMAGISQIGGLLIVAIGLNIIKLTKIRVSNFLPSLVILVLFLTLKYLYF</sequence>
<comment type="caution">
    <text evidence="2">The sequence shown here is derived from an EMBL/GenBank/DDBJ whole genome shotgun (WGS) entry which is preliminary data.</text>
</comment>
<evidence type="ECO:0000313" key="3">
    <source>
        <dbReference type="Proteomes" id="UP000051181"/>
    </source>
</evidence>
<keyword evidence="1" id="KW-0472">Membrane</keyword>
<feature type="transmembrane region" description="Helical" evidence="1">
    <location>
        <begin position="101"/>
        <end position="124"/>
    </location>
</feature>
<dbReference type="Proteomes" id="UP000051181">
    <property type="component" value="Unassembled WGS sequence"/>
</dbReference>
<dbReference type="PANTHER" id="PTHR36111">
    <property type="entry name" value="INNER MEMBRANE PROTEIN-RELATED"/>
    <property type="match status" value="1"/>
</dbReference>
<keyword evidence="1" id="KW-1133">Transmembrane helix</keyword>
<protein>
    <submittedName>
        <fullName evidence="2">Membrane protein</fullName>
    </submittedName>
</protein>
<dbReference type="InterPro" id="IPR007563">
    <property type="entry name" value="DUF554"/>
</dbReference>
<dbReference type="PATRIC" id="fig|913848.6.peg.881"/>
<dbReference type="EMBL" id="AZCN01000021">
    <property type="protein sequence ID" value="KRK17873.1"/>
    <property type="molecule type" value="Genomic_DNA"/>
</dbReference>
<evidence type="ECO:0000313" key="2">
    <source>
        <dbReference type="EMBL" id="KRK17873.1"/>
    </source>
</evidence>
<feature type="transmembrane region" description="Helical" evidence="1">
    <location>
        <begin position="136"/>
        <end position="158"/>
    </location>
</feature>
<dbReference type="Pfam" id="PF04474">
    <property type="entry name" value="DUF554"/>
    <property type="match status" value="1"/>
</dbReference>
<proteinExistence type="predicted"/>
<dbReference type="AlphaFoldDB" id="A0A0R1FDL8"/>
<accession>A0A0R1FDL8</accession>
<feature type="transmembrane region" description="Helical" evidence="1">
    <location>
        <begin position="165"/>
        <end position="183"/>
    </location>
</feature>
<feature type="transmembrane region" description="Helical" evidence="1">
    <location>
        <begin position="6"/>
        <end position="27"/>
    </location>
</feature>
<feature type="transmembrane region" description="Helical" evidence="1">
    <location>
        <begin position="62"/>
        <end position="80"/>
    </location>
</feature>
<name>A0A0R1FDL8_9LACO</name>
<dbReference type="PANTHER" id="PTHR36111:SF2">
    <property type="entry name" value="INNER MEMBRANE PROTEIN"/>
    <property type="match status" value="1"/>
</dbReference>
<reference evidence="2 3" key="1">
    <citation type="journal article" date="2015" name="Genome Announc.">
        <title>Expanding the biotechnology potential of lactobacilli through comparative genomics of 213 strains and associated genera.</title>
        <authorList>
            <person name="Sun Z."/>
            <person name="Harris H.M."/>
            <person name="McCann A."/>
            <person name="Guo C."/>
            <person name="Argimon S."/>
            <person name="Zhang W."/>
            <person name="Yang X."/>
            <person name="Jeffery I.B."/>
            <person name="Cooney J.C."/>
            <person name="Kagawa T.F."/>
            <person name="Liu W."/>
            <person name="Song Y."/>
            <person name="Salvetti E."/>
            <person name="Wrobel A."/>
            <person name="Rasinkangas P."/>
            <person name="Parkhill J."/>
            <person name="Rea M.C."/>
            <person name="O'Sullivan O."/>
            <person name="Ritari J."/>
            <person name="Douillard F.P."/>
            <person name="Paul Ross R."/>
            <person name="Yang R."/>
            <person name="Briner A.E."/>
            <person name="Felis G.E."/>
            <person name="de Vos W.M."/>
            <person name="Barrangou R."/>
            <person name="Klaenhammer T.R."/>
            <person name="Caufield P.W."/>
            <person name="Cui Y."/>
            <person name="Zhang H."/>
            <person name="O'Toole P.W."/>
        </authorList>
    </citation>
    <scope>NUCLEOTIDE SEQUENCE [LARGE SCALE GENOMIC DNA]</scope>
    <source>
        <strain evidence="2 3">DSM 20001</strain>
    </source>
</reference>
<feature type="transmembrane region" description="Helical" evidence="1">
    <location>
        <begin position="189"/>
        <end position="210"/>
    </location>
</feature>
<feature type="transmembrane region" description="Helical" evidence="1">
    <location>
        <begin position="217"/>
        <end position="237"/>
    </location>
</feature>
<dbReference type="eggNOG" id="COG1811">
    <property type="taxonomic scope" value="Bacteria"/>
</dbReference>
<organism evidence="2 3">
    <name type="scientific">Loigolactobacillus coryniformis subsp. coryniformis KCTC 3167 = DSM 20001</name>
    <dbReference type="NCBI Taxonomy" id="913848"/>
    <lineage>
        <taxon>Bacteria</taxon>
        <taxon>Bacillati</taxon>
        <taxon>Bacillota</taxon>
        <taxon>Bacilli</taxon>
        <taxon>Lactobacillales</taxon>
        <taxon>Lactobacillaceae</taxon>
        <taxon>Loigolactobacillus</taxon>
    </lineage>
</organism>
<keyword evidence="1" id="KW-0812">Transmembrane</keyword>
<evidence type="ECO:0000256" key="1">
    <source>
        <dbReference type="SAM" id="Phobius"/>
    </source>
</evidence>